<dbReference type="Proteomes" id="UP001642484">
    <property type="component" value="Unassembled WGS sequence"/>
</dbReference>
<organism evidence="1 2">
    <name type="scientific">Durusdinium trenchii</name>
    <dbReference type="NCBI Taxonomy" id="1381693"/>
    <lineage>
        <taxon>Eukaryota</taxon>
        <taxon>Sar</taxon>
        <taxon>Alveolata</taxon>
        <taxon>Dinophyceae</taxon>
        <taxon>Suessiales</taxon>
        <taxon>Symbiodiniaceae</taxon>
        <taxon>Durusdinium</taxon>
    </lineage>
</organism>
<evidence type="ECO:0000313" key="1">
    <source>
        <dbReference type="EMBL" id="CAK8999641.1"/>
    </source>
</evidence>
<comment type="caution">
    <text evidence="1">The sequence shown here is derived from an EMBL/GenBank/DDBJ whole genome shotgun (WGS) entry which is preliminary data.</text>
</comment>
<name>A0ABP0IAN8_9DINO</name>
<sequence>MQTLKDLTNSLHDNASLQRLRENLNEIPKRWLARVDQPEDYLLGTVKGECNYHFKFRLEGGGYFQTGVLVASAEASPGGLPVPLRCKWRRRVGDLPVEIPGVTSNMYQISADDAGTDISVEAQPADADDGHHGIVVGEIGPFELDPATRRSLDNALGFGGSRFTVMQSKLPGEPASGRQDLSIQVSTEGVRVAPVQGGYSQNRESREIYAEYTGDYPKVIIHPLDTSKFQLVMSEVKTFHLIALSRTSRDLIALTIRCFHAKKFMSTSSILQTVLPVSMPDATGVMPTMDSRLDASIVLERLAKARFTRSRCRHGRYVFLNLARLLPIYWLGHNSKPAMSQ</sequence>
<reference evidence="1 2" key="1">
    <citation type="submission" date="2024-02" db="EMBL/GenBank/DDBJ databases">
        <authorList>
            <person name="Chen Y."/>
            <person name="Shah S."/>
            <person name="Dougan E. K."/>
            <person name="Thang M."/>
            <person name="Chan C."/>
        </authorList>
    </citation>
    <scope>NUCLEOTIDE SEQUENCE [LARGE SCALE GENOMIC DNA]</scope>
</reference>
<gene>
    <name evidence="1" type="ORF">CCMP2556_LOCUS5732</name>
</gene>
<proteinExistence type="predicted"/>
<dbReference type="EMBL" id="CAXAMN010002447">
    <property type="protein sequence ID" value="CAK8999641.1"/>
    <property type="molecule type" value="Genomic_DNA"/>
</dbReference>
<protein>
    <submittedName>
        <fullName evidence="1">Uncharacterized protein</fullName>
    </submittedName>
</protein>
<evidence type="ECO:0000313" key="2">
    <source>
        <dbReference type="Proteomes" id="UP001642484"/>
    </source>
</evidence>
<accession>A0ABP0IAN8</accession>
<keyword evidence="2" id="KW-1185">Reference proteome</keyword>